<dbReference type="GO" id="GO:0003871">
    <property type="term" value="F:5-methyltetrahydropteroyltriglutamate-homocysteine S-methyltransferase activity"/>
    <property type="evidence" value="ECO:0007669"/>
    <property type="project" value="InterPro"/>
</dbReference>
<name>A0A6J7MAA6_9ZZZZ</name>
<protein>
    <submittedName>
        <fullName evidence="3">Unannotated protein</fullName>
    </submittedName>
</protein>
<evidence type="ECO:0000313" key="3">
    <source>
        <dbReference type="EMBL" id="CAB4976302.1"/>
    </source>
</evidence>
<proteinExistence type="predicted"/>
<dbReference type="InterPro" id="IPR038071">
    <property type="entry name" value="UROD/MetE-like_sf"/>
</dbReference>
<dbReference type="EMBL" id="CAFBMH010000084">
    <property type="protein sequence ID" value="CAB4919652.1"/>
    <property type="molecule type" value="Genomic_DNA"/>
</dbReference>
<dbReference type="PANTHER" id="PTHR43844:SF1">
    <property type="entry name" value="METHIONINE SYNTHASE"/>
    <property type="match status" value="1"/>
</dbReference>
<organism evidence="3">
    <name type="scientific">freshwater metagenome</name>
    <dbReference type="NCBI Taxonomy" id="449393"/>
    <lineage>
        <taxon>unclassified sequences</taxon>
        <taxon>metagenomes</taxon>
        <taxon>ecological metagenomes</taxon>
    </lineage>
</organism>
<dbReference type="Gene3D" id="3.20.20.210">
    <property type="match status" value="1"/>
</dbReference>
<dbReference type="CDD" id="cd03311">
    <property type="entry name" value="CIMS_C_terminal_like"/>
    <property type="match status" value="1"/>
</dbReference>
<dbReference type="EMBL" id="CAEZYR010000009">
    <property type="protein sequence ID" value="CAB4730320.1"/>
    <property type="molecule type" value="Genomic_DNA"/>
</dbReference>
<dbReference type="SUPFAM" id="SSF51726">
    <property type="entry name" value="UROD/MetE-like"/>
    <property type="match status" value="1"/>
</dbReference>
<dbReference type="GO" id="GO:0009086">
    <property type="term" value="P:methionine biosynthetic process"/>
    <property type="evidence" value="ECO:0007669"/>
    <property type="project" value="InterPro"/>
</dbReference>
<dbReference type="PANTHER" id="PTHR43844">
    <property type="entry name" value="METHIONINE SYNTHASE"/>
    <property type="match status" value="1"/>
</dbReference>
<dbReference type="InterPro" id="IPR002629">
    <property type="entry name" value="Met_Synth_C/arc"/>
</dbReference>
<accession>A0A6J7MAA6</accession>
<evidence type="ECO:0000313" key="1">
    <source>
        <dbReference type="EMBL" id="CAB4730320.1"/>
    </source>
</evidence>
<evidence type="ECO:0000313" key="2">
    <source>
        <dbReference type="EMBL" id="CAB4919652.1"/>
    </source>
</evidence>
<sequence>MTGRIRTTHTGSLPRVELIEELLLAREANTGIDAARFEAAAAEAVRSVVERQISVGLDIVNDGEQHKPSYATYVVDRVGGFGSSRRSTFPKRRDSLDFPRWAKASSPRGLANLRVPTCTHGLHWRDFGAVTTDLERLTGALAVTAAPSRHERRDGFMTSASPGAIAMMLPNEHYADDEAYLRALGTVMRREYEAIIEAGFILQLDCPDLAASYNSDFSDLGLVDFLDVAGMHVDVLNEATASIAPSRMRMHVCWGNYEGPHNHDVPLVDLLPMLLAARPHALSFEAANPRHAHEWSVWRDVDLPEGKVLIPGVLDTTTNYIEHPALVAERLVRYAQVVGPERIIGGADCGFGTMVGLTGVHPDIAWAKLGSLVDGARLASEQLGISTEREP</sequence>
<reference evidence="3" key="1">
    <citation type="submission" date="2020-05" db="EMBL/GenBank/DDBJ databases">
        <authorList>
            <person name="Chiriac C."/>
            <person name="Salcher M."/>
            <person name="Ghai R."/>
            <person name="Kavagutti S V."/>
        </authorList>
    </citation>
    <scope>NUCLEOTIDE SEQUENCE</scope>
</reference>
<gene>
    <name evidence="1" type="ORF">UFOPK2754_00433</name>
    <name evidence="2" type="ORF">UFOPK3543_02006</name>
    <name evidence="3" type="ORF">UFOPK3967_00072</name>
</gene>
<dbReference type="EMBL" id="CAFBOS010000002">
    <property type="protein sequence ID" value="CAB4976302.1"/>
    <property type="molecule type" value="Genomic_DNA"/>
</dbReference>
<dbReference type="GO" id="GO:0008270">
    <property type="term" value="F:zinc ion binding"/>
    <property type="evidence" value="ECO:0007669"/>
    <property type="project" value="InterPro"/>
</dbReference>
<dbReference type="AlphaFoldDB" id="A0A6J7MAA6"/>